<sequence length="189" mass="21662">MKQLSLGKKIAVGVGAILVFFIIVAAIGSTTLWSQRGKVVKLENKIEARYNFNKSDYDKMWKTFVETAKVTELQAEQFKDVYTELISGRYEDTDLLFKMVQESNPQLGTEVYTNLQRQIAADRSTFNNNQKAILDIINQYNNYIEHDAIIIAFITNRKPIDSSKYIITSERTEKAFESGKDEVIDLQSK</sequence>
<keyword evidence="1" id="KW-1133">Transmembrane helix</keyword>
<gene>
    <name evidence="2" type="primary">142</name>
    <name evidence="2" type="ORF">G_142</name>
</gene>
<accession>G3MBK8</accession>
<dbReference type="EMBL" id="JN638751">
    <property type="protein sequence ID" value="AEO93404.1"/>
    <property type="molecule type" value="Genomic_DNA"/>
</dbReference>
<keyword evidence="3" id="KW-1185">Reference proteome</keyword>
<protein>
    <submittedName>
        <fullName evidence="2">Gp142</fullName>
    </submittedName>
</protein>
<keyword evidence="1" id="KW-0472">Membrane</keyword>
<evidence type="ECO:0000256" key="1">
    <source>
        <dbReference type="SAM" id="Phobius"/>
    </source>
</evidence>
<reference evidence="2 3" key="1">
    <citation type="submission" date="2011-09" db="EMBL/GenBank/DDBJ databases">
        <authorList>
            <person name="Pope W.H."/>
            <person name="Pedulla M.L."/>
            <person name="Ford M.E."/>
            <person name="Peebles C.L."/>
            <person name="Hatfull G.H."/>
            <person name="Hendrix R.W."/>
        </authorList>
    </citation>
    <scope>NUCLEOTIDE SEQUENCE [LARGE SCALE GENOMIC DNA]</scope>
    <source>
        <strain evidence="2">G</strain>
    </source>
</reference>
<organism evidence="2 3">
    <name type="scientific">Bacillus phage G</name>
    <dbReference type="NCBI Taxonomy" id="2884420"/>
    <lineage>
        <taxon>Viruses</taxon>
        <taxon>Duplodnaviria</taxon>
        <taxon>Heunggongvirae</taxon>
        <taxon>Uroviricota</taxon>
        <taxon>Caudoviricetes</taxon>
        <taxon>Donellivirus</taxon>
        <taxon>Donellivirus gee</taxon>
    </lineage>
</organism>
<dbReference type="GeneID" id="18563360"/>
<dbReference type="KEGG" id="vg:18563360"/>
<name>G3MBK8_9CAUD</name>
<evidence type="ECO:0000313" key="2">
    <source>
        <dbReference type="EMBL" id="AEO93404.1"/>
    </source>
</evidence>
<evidence type="ECO:0000313" key="3">
    <source>
        <dbReference type="Proteomes" id="UP000009273"/>
    </source>
</evidence>
<feature type="transmembrane region" description="Helical" evidence="1">
    <location>
        <begin position="12"/>
        <end position="33"/>
    </location>
</feature>
<dbReference type="RefSeq" id="YP_009015445.1">
    <property type="nucleotide sequence ID" value="NC_023719.1"/>
</dbReference>
<proteinExistence type="predicted"/>
<keyword evidence="1" id="KW-0812">Transmembrane</keyword>
<dbReference type="Proteomes" id="UP000009273">
    <property type="component" value="Segment"/>
</dbReference>